<feature type="region of interest" description="Disordered" evidence="1">
    <location>
        <begin position="599"/>
        <end position="621"/>
    </location>
</feature>
<dbReference type="EMBL" id="KQ760176">
    <property type="protein sequence ID" value="OAD61636.1"/>
    <property type="molecule type" value="Genomic_DNA"/>
</dbReference>
<accession>A0A310SQP0</accession>
<feature type="region of interest" description="Disordered" evidence="1">
    <location>
        <begin position="1042"/>
        <end position="1062"/>
    </location>
</feature>
<reference evidence="2 3" key="1">
    <citation type="submission" date="2015-07" db="EMBL/GenBank/DDBJ databases">
        <title>The genome of Eufriesea mexicana.</title>
        <authorList>
            <person name="Pan H."/>
            <person name="Kapheim K."/>
        </authorList>
    </citation>
    <scope>NUCLEOTIDE SEQUENCE [LARGE SCALE GENOMIC DNA]</scope>
    <source>
        <strain evidence="2">0111107269</strain>
        <tissue evidence="2">Whole body</tissue>
    </source>
</reference>
<gene>
    <name evidence="2" type="ORF">WN48_10878</name>
</gene>
<feature type="compositionally biased region" description="Low complexity" evidence="1">
    <location>
        <begin position="992"/>
        <end position="1015"/>
    </location>
</feature>
<feature type="non-terminal residue" evidence="2">
    <location>
        <position position="1"/>
    </location>
</feature>
<keyword evidence="3" id="KW-1185">Reference proteome</keyword>
<feature type="region of interest" description="Disordered" evidence="1">
    <location>
        <begin position="1330"/>
        <end position="1361"/>
    </location>
</feature>
<feature type="region of interest" description="Disordered" evidence="1">
    <location>
        <begin position="267"/>
        <end position="292"/>
    </location>
</feature>
<feature type="region of interest" description="Disordered" evidence="1">
    <location>
        <begin position="1492"/>
        <end position="1559"/>
    </location>
</feature>
<proteinExistence type="predicted"/>
<organism evidence="2 3">
    <name type="scientific">Eufriesea mexicana</name>
    <dbReference type="NCBI Taxonomy" id="516756"/>
    <lineage>
        <taxon>Eukaryota</taxon>
        <taxon>Metazoa</taxon>
        <taxon>Ecdysozoa</taxon>
        <taxon>Arthropoda</taxon>
        <taxon>Hexapoda</taxon>
        <taxon>Insecta</taxon>
        <taxon>Pterygota</taxon>
        <taxon>Neoptera</taxon>
        <taxon>Endopterygota</taxon>
        <taxon>Hymenoptera</taxon>
        <taxon>Apocrita</taxon>
        <taxon>Aculeata</taxon>
        <taxon>Apoidea</taxon>
        <taxon>Anthophila</taxon>
        <taxon>Apidae</taxon>
        <taxon>Eufriesea</taxon>
    </lineage>
</organism>
<feature type="compositionally biased region" description="Basic and acidic residues" evidence="1">
    <location>
        <begin position="316"/>
        <end position="334"/>
    </location>
</feature>
<feature type="compositionally biased region" description="Basic and acidic residues" evidence="1">
    <location>
        <begin position="354"/>
        <end position="364"/>
    </location>
</feature>
<feature type="compositionally biased region" description="Polar residues" evidence="1">
    <location>
        <begin position="847"/>
        <end position="861"/>
    </location>
</feature>
<name>A0A310SQP0_9HYME</name>
<feature type="compositionally biased region" description="Low complexity" evidence="1">
    <location>
        <begin position="1042"/>
        <end position="1058"/>
    </location>
</feature>
<feature type="region of interest" description="Disordered" evidence="1">
    <location>
        <begin position="310"/>
        <end position="371"/>
    </location>
</feature>
<feature type="compositionally biased region" description="Low complexity" evidence="1">
    <location>
        <begin position="1389"/>
        <end position="1402"/>
    </location>
</feature>
<feature type="region of interest" description="Disordered" evidence="1">
    <location>
        <begin position="663"/>
        <end position="686"/>
    </location>
</feature>
<feature type="compositionally biased region" description="Polar residues" evidence="1">
    <location>
        <begin position="335"/>
        <end position="350"/>
    </location>
</feature>
<dbReference type="Proteomes" id="UP000250275">
    <property type="component" value="Unassembled WGS sequence"/>
</dbReference>
<protein>
    <submittedName>
        <fullName evidence="2">Uncharacterized protein</fullName>
    </submittedName>
</protein>
<evidence type="ECO:0000256" key="1">
    <source>
        <dbReference type="SAM" id="MobiDB-lite"/>
    </source>
</evidence>
<feature type="compositionally biased region" description="Low complexity" evidence="1">
    <location>
        <begin position="1492"/>
        <end position="1514"/>
    </location>
</feature>
<evidence type="ECO:0000313" key="3">
    <source>
        <dbReference type="Proteomes" id="UP000250275"/>
    </source>
</evidence>
<feature type="region of interest" description="Disordered" evidence="1">
    <location>
        <begin position="1207"/>
        <end position="1253"/>
    </location>
</feature>
<evidence type="ECO:0000313" key="2">
    <source>
        <dbReference type="EMBL" id="OAD61636.1"/>
    </source>
</evidence>
<feature type="compositionally biased region" description="Polar residues" evidence="1">
    <location>
        <begin position="98"/>
        <end position="122"/>
    </location>
</feature>
<feature type="region of interest" description="Disordered" evidence="1">
    <location>
        <begin position="86"/>
        <end position="135"/>
    </location>
</feature>
<feature type="compositionally biased region" description="Polar residues" evidence="1">
    <location>
        <begin position="1538"/>
        <end position="1559"/>
    </location>
</feature>
<feature type="region of interest" description="Disordered" evidence="1">
    <location>
        <begin position="989"/>
        <end position="1015"/>
    </location>
</feature>
<sequence>HASRGGGNPHNPLNPLPFGRFGYIKLGLRGGSPMWSTKAETSKGKTSESHLLNMDEKPNTSVVVHRKTGIPQSKINSLVCADYNDFDDDSHTPPQTPPTSIEMKQTTSLSDNGPLTLGSPSNKMEPIPDTTDYDDDKTIVNTEVTLSSTAQRDSDDITVIDQFGDSELDVISGTLEGDIQEEYVLFESGMVVDLSADSNDSLCHALVNESSQGHDLVQILEIENPESQTDEPMLSDEDLVPTHTRNKRGLRLDIVRTLQSGKRLVAVTDTPESPDQEELRVDPSPGSYMDQSPEQDLMMSFVSESEVVIIDPSTKSPEDNLSKESCAEEIEKTDTISVSEASRENTVSENTSEDQSKTQKESKPNRSPTSFMFSDKVLYNQIPPSSIHHSNISVSSTCRSTVSLSTSTSTSISTDNANTVTTSSSILVATDTANKSTPIFTTLSITKETVSPSFNNQKQLPSTMASIVADAKIAAKLSQTALENIVVSSQQSVVKTESLSKISSPNMEIPKPQVTCSERTVSSVPNVQNEFTSFVQNTTTNTIDTSNPAKLVLSVQPTSVTLSTPKMSIPDLPKKENGNNSITLAKENQLEILDKSVKVKNDKDEADHATKKTEESSMDTLSGSIATSIAANQELTSSDDKKNDPLNTTDELESMLEAIHNPAENTISRENSHIESKTDTASSLKRISPVTDDLSLVNILENDSEPVENENKEENLTTTEVQRINIKSKEMETSVSENTNLNIAQKEKKHNELCTEIETSKSYVQHCLNEEKSIMDESSDDILDMLHNIISSKPEMANSEILQDDRSRKSSMMYELPTPLDTLPLNILQDSLMDLEQEHSDNEHLLSNENKGSKVQKTSSPPVEPAPKKSSPIPHQSAPLVVSTIAQLQKCTTTVPHLSPLSKPTELTSNVANVSHQLRTLLSSLQTNHSQNCTAVNQTAIVTMVSSAISGPKVGNILSTTSTSSPNSVNNLHNSTNVRLQTSIVTSHSAITTKPELETTTTSYTPHTKESTNSTVSVVSTLSKVTPSEPFLRVTSSGVQSQASSSSLSLQTSSVITSRPPTNSGISITSNAMLNAMLAGTNSAKPSIAGHRTNTAPTQASNLLSSVMATSVQRTQSLQAILQVSSGCSSAPSRVVVNATSTTVTTSMQCVRTIVPPIVTASTNSINVTTSILQSTLSQTPTLLHCQPQCKSISHLLVDSKTSDLEKLAQSTPSKKETEESNCKLQSALEKPSTTRSELELTKSTTGSHRMEESQNVLLKQLLQNTACATTTLCSGSSQGPSLPLVPSLEAQLARPVPPTPFSVLPPLLNEIPAPKTTSNKQVLNRETSFLSQSVTPLKVQSPPTKEEPPKPPPPLTTSAPVLSQQRITETFPKQQITTQPTKTTPVLTQANQQPTVTVTKQVPPPLTTKASETTAPIKQEPPSIITQPSAKPVSDTVVNNTVPIQQQCVSTPITVSRVVQQTKPVITTMACKNIQSTTQVSSTVQATQQPLTTVTTAQPPQQTQAQTQPQIPVTPKPIVSTQQQPPHANTIPPSVPHTVSHTVGHQAQASQGANAQHT</sequence>
<feature type="compositionally biased region" description="Basic and acidic residues" evidence="1">
    <location>
        <begin position="599"/>
        <end position="615"/>
    </location>
</feature>
<feature type="region of interest" description="Disordered" evidence="1">
    <location>
        <begin position="1389"/>
        <end position="1408"/>
    </location>
</feature>
<dbReference type="OrthoDB" id="308383at2759"/>
<feature type="region of interest" description="Disordered" evidence="1">
    <location>
        <begin position="562"/>
        <end position="582"/>
    </location>
</feature>
<feature type="region of interest" description="Disordered" evidence="1">
    <location>
        <begin position="845"/>
        <end position="876"/>
    </location>
</feature>
<feature type="non-terminal residue" evidence="2">
    <location>
        <position position="1559"/>
    </location>
</feature>
<feature type="compositionally biased region" description="Polar residues" evidence="1">
    <location>
        <begin position="1232"/>
        <end position="1253"/>
    </location>
</feature>